<evidence type="ECO:0000256" key="4">
    <source>
        <dbReference type="ARBA" id="ARBA00022989"/>
    </source>
</evidence>
<feature type="transmembrane region" description="Helical" evidence="6">
    <location>
        <begin position="120"/>
        <end position="142"/>
    </location>
</feature>
<keyword evidence="3 6" id="KW-0812">Transmembrane</keyword>
<dbReference type="Pfam" id="PF07690">
    <property type="entry name" value="MFS_1"/>
    <property type="match status" value="1"/>
</dbReference>
<evidence type="ECO:0000256" key="1">
    <source>
        <dbReference type="ARBA" id="ARBA00004651"/>
    </source>
</evidence>
<dbReference type="PROSITE" id="PS00216">
    <property type="entry name" value="SUGAR_TRANSPORT_1"/>
    <property type="match status" value="1"/>
</dbReference>
<keyword evidence="5 6" id="KW-0472">Membrane</keyword>
<dbReference type="Gene3D" id="1.20.1250.20">
    <property type="entry name" value="MFS general substrate transporter like domains"/>
    <property type="match status" value="2"/>
</dbReference>
<dbReference type="PANTHER" id="PTHR11360:SF317">
    <property type="entry name" value="MAJOR FACILITATOR SUPERFAMILY (MFS) PROFILE DOMAIN-CONTAINING PROTEIN-RELATED"/>
    <property type="match status" value="1"/>
</dbReference>
<keyword evidence="9" id="KW-1185">Reference proteome</keyword>
<gene>
    <name evidence="8" type="ORF">ESZ50_09395</name>
</gene>
<dbReference type="InterPro" id="IPR005829">
    <property type="entry name" value="Sugar_transporter_CS"/>
</dbReference>
<feature type="transmembrane region" description="Helical" evidence="6">
    <location>
        <begin position="154"/>
        <end position="174"/>
    </location>
</feature>
<evidence type="ECO:0000256" key="3">
    <source>
        <dbReference type="ARBA" id="ARBA00022692"/>
    </source>
</evidence>
<sequence>MDETMQNNPNKRWLVILGTVLVQIGVGSFYAWSVFSVGIQQMTGATAKVVNGVPTLVGGIKPATISFTFTLGMLSLALATLIAPNLIKRFGIRNVNIVMGILYGIAVIALTTIHSTGQLALLWLFGGVLLGATDGIAYITTLSNAIKWFPERTGLISGIAVASYGLGSFIFKYIDLGVAGSLGKITGTNITKTLMVWGVLAMIIIVVGAFFLKDAPEHPVVKSTASGSNNFTTKEMLHTPQAYLIFICLTTAVAFMGLLGAAVTPMASKWLGEPATWAGTAAAASFVAIVAIANTIGRFVLGALSDVIGRKSVFFITFTIQLIAIVMLLLNQTMSALLVNLVIIAMAFSFGGNITVFPTFVGDYFGLEHHTRNYSLIYQGFGVGAILAGFLLASGNPLNPPKTMPLNFHLTLVVLLAMVIVSLVILVFIRKPVKHA</sequence>
<feature type="transmembrane region" description="Helical" evidence="6">
    <location>
        <begin position="275"/>
        <end position="301"/>
    </location>
</feature>
<feature type="transmembrane region" description="Helical" evidence="6">
    <location>
        <begin position="12"/>
        <end position="32"/>
    </location>
</feature>
<feature type="transmembrane region" description="Helical" evidence="6">
    <location>
        <begin position="373"/>
        <end position="394"/>
    </location>
</feature>
<dbReference type="InterPro" id="IPR036259">
    <property type="entry name" value="MFS_trans_sf"/>
</dbReference>
<dbReference type="InterPro" id="IPR050327">
    <property type="entry name" value="Proton-linked_MCT"/>
</dbReference>
<dbReference type="CDD" id="cd17353">
    <property type="entry name" value="MFS_OFA_like"/>
    <property type="match status" value="1"/>
</dbReference>
<feature type="transmembrane region" description="Helical" evidence="6">
    <location>
        <begin position="63"/>
        <end position="83"/>
    </location>
</feature>
<evidence type="ECO:0000259" key="7">
    <source>
        <dbReference type="PROSITE" id="PS50850"/>
    </source>
</evidence>
<feature type="transmembrane region" description="Helical" evidence="6">
    <location>
        <begin position="336"/>
        <end position="361"/>
    </location>
</feature>
<feature type="transmembrane region" description="Helical" evidence="6">
    <location>
        <begin position="194"/>
        <end position="212"/>
    </location>
</feature>
<evidence type="ECO:0000256" key="6">
    <source>
        <dbReference type="SAM" id="Phobius"/>
    </source>
</evidence>
<dbReference type="SUPFAM" id="SSF103473">
    <property type="entry name" value="MFS general substrate transporter"/>
    <property type="match status" value="1"/>
</dbReference>
<dbReference type="InterPro" id="IPR011701">
    <property type="entry name" value="MFS"/>
</dbReference>
<dbReference type="EMBL" id="SDGZ01000023">
    <property type="protein sequence ID" value="TYC48185.1"/>
    <property type="molecule type" value="Genomic_DNA"/>
</dbReference>
<evidence type="ECO:0000313" key="8">
    <source>
        <dbReference type="EMBL" id="TYC48185.1"/>
    </source>
</evidence>
<dbReference type="GO" id="GO:0022857">
    <property type="term" value="F:transmembrane transporter activity"/>
    <property type="evidence" value="ECO:0007669"/>
    <property type="project" value="InterPro"/>
</dbReference>
<evidence type="ECO:0000256" key="5">
    <source>
        <dbReference type="ARBA" id="ARBA00023136"/>
    </source>
</evidence>
<evidence type="ECO:0000313" key="9">
    <source>
        <dbReference type="Proteomes" id="UP000371977"/>
    </source>
</evidence>
<keyword evidence="2" id="KW-0813">Transport</keyword>
<dbReference type="OrthoDB" id="9793415at2"/>
<feature type="domain" description="Major facilitator superfamily (MFS) profile" evidence="7">
    <location>
        <begin position="11"/>
        <end position="434"/>
    </location>
</feature>
<comment type="subcellular location">
    <subcellularLocation>
        <location evidence="1">Cell membrane</location>
        <topology evidence="1">Multi-pass membrane protein</topology>
    </subcellularLocation>
</comment>
<comment type="caution">
    <text evidence="8">The sequence shown here is derived from an EMBL/GenBank/DDBJ whole genome shotgun (WGS) entry which is preliminary data.</text>
</comment>
<dbReference type="PANTHER" id="PTHR11360">
    <property type="entry name" value="MONOCARBOXYLATE TRANSPORTER"/>
    <property type="match status" value="1"/>
</dbReference>
<accession>A0A6C2C4C2</accession>
<evidence type="ECO:0000256" key="2">
    <source>
        <dbReference type="ARBA" id="ARBA00022448"/>
    </source>
</evidence>
<feature type="transmembrane region" description="Helical" evidence="6">
    <location>
        <begin position="242"/>
        <end position="263"/>
    </location>
</feature>
<reference evidence="8 9" key="1">
    <citation type="submission" date="2019-01" db="EMBL/GenBank/DDBJ databases">
        <title>Weissella sp. nov., a novel lactic acid bacterium isolated from animal feces.</title>
        <authorList>
            <person name="Wang L.-T."/>
        </authorList>
    </citation>
    <scope>NUCLEOTIDE SEQUENCE [LARGE SCALE GENOMIC DNA]</scope>
    <source>
        <strain evidence="8 9">8H-2</strain>
    </source>
</reference>
<feature type="transmembrane region" description="Helical" evidence="6">
    <location>
        <begin position="313"/>
        <end position="330"/>
    </location>
</feature>
<feature type="transmembrane region" description="Helical" evidence="6">
    <location>
        <begin position="95"/>
        <end position="114"/>
    </location>
</feature>
<name>A0A6C2C4C2_9LACO</name>
<dbReference type="GO" id="GO:0005886">
    <property type="term" value="C:plasma membrane"/>
    <property type="evidence" value="ECO:0007669"/>
    <property type="project" value="UniProtKB-SubCell"/>
</dbReference>
<dbReference type="AlphaFoldDB" id="A0A6C2C4C2"/>
<dbReference type="PROSITE" id="PS50850">
    <property type="entry name" value="MFS"/>
    <property type="match status" value="1"/>
</dbReference>
<dbReference type="InterPro" id="IPR020846">
    <property type="entry name" value="MFS_dom"/>
</dbReference>
<proteinExistence type="predicted"/>
<feature type="transmembrane region" description="Helical" evidence="6">
    <location>
        <begin position="406"/>
        <end position="429"/>
    </location>
</feature>
<organism evidence="8 9">
    <name type="scientific">Weissella muntiaci</name>
    <dbReference type="NCBI Taxonomy" id="2508881"/>
    <lineage>
        <taxon>Bacteria</taxon>
        <taxon>Bacillati</taxon>
        <taxon>Bacillota</taxon>
        <taxon>Bacilli</taxon>
        <taxon>Lactobacillales</taxon>
        <taxon>Lactobacillaceae</taxon>
        <taxon>Weissella</taxon>
    </lineage>
</organism>
<dbReference type="Proteomes" id="UP000371977">
    <property type="component" value="Unassembled WGS sequence"/>
</dbReference>
<dbReference type="RefSeq" id="WP_148623345.1">
    <property type="nucleotide sequence ID" value="NZ_SDGZ01000023.1"/>
</dbReference>
<protein>
    <submittedName>
        <fullName evidence="8">MFS transporter</fullName>
    </submittedName>
</protein>
<keyword evidence="4 6" id="KW-1133">Transmembrane helix</keyword>